<sequence length="110" mass="12371">MLKYLKPSLYKSPGTGSWSSFARRCFYARCCALSALKRRDSTTQQSTSRRAHAFPTRASRLEGRSSCSMVVPPGRLIATGWIPAAVARQSKYYRRDCIAENREKCIEAMG</sequence>
<accession>M4BRZ2</accession>
<dbReference type="VEuPathDB" id="FungiDB:HpaG809182"/>
<protein>
    <submittedName>
        <fullName evidence="2">Uncharacterized protein</fullName>
    </submittedName>
</protein>
<keyword evidence="3" id="KW-1185">Reference proteome</keyword>
<feature type="region of interest" description="Disordered" evidence="1">
    <location>
        <begin position="39"/>
        <end position="59"/>
    </location>
</feature>
<reference evidence="3" key="1">
    <citation type="journal article" date="2010" name="Science">
        <title>Signatures of adaptation to obligate biotrophy in the Hyaloperonospora arabidopsidis genome.</title>
        <authorList>
            <person name="Baxter L."/>
            <person name="Tripathy S."/>
            <person name="Ishaque N."/>
            <person name="Boot N."/>
            <person name="Cabral A."/>
            <person name="Kemen E."/>
            <person name="Thines M."/>
            <person name="Ah-Fong A."/>
            <person name="Anderson R."/>
            <person name="Badejoko W."/>
            <person name="Bittner-Eddy P."/>
            <person name="Boore J.L."/>
            <person name="Chibucos M.C."/>
            <person name="Coates M."/>
            <person name="Dehal P."/>
            <person name="Delehaunty K."/>
            <person name="Dong S."/>
            <person name="Downton P."/>
            <person name="Dumas B."/>
            <person name="Fabro G."/>
            <person name="Fronick C."/>
            <person name="Fuerstenberg S.I."/>
            <person name="Fulton L."/>
            <person name="Gaulin E."/>
            <person name="Govers F."/>
            <person name="Hughes L."/>
            <person name="Humphray S."/>
            <person name="Jiang R.H."/>
            <person name="Judelson H."/>
            <person name="Kamoun S."/>
            <person name="Kyung K."/>
            <person name="Meijer H."/>
            <person name="Minx P."/>
            <person name="Morris P."/>
            <person name="Nelson J."/>
            <person name="Phuntumart V."/>
            <person name="Qutob D."/>
            <person name="Rehmany A."/>
            <person name="Rougon-Cardoso A."/>
            <person name="Ryden P."/>
            <person name="Torto-Alalibo T."/>
            <person name="Studholme D."/>
            <person name="Wang Y."/>
            <person name="Win J."/>
            <person name="Wood J."/>
            <person name="Clifton S.W."/>
            <person name="Rogers J."/>
            <person name="Van den Ackerveken G."/>
            <person name="Jones J.D."/>
            <person name="McDowell J.M."/>
            <person name="Beynon J."/>
            <person name="Tyler B.M."/>
        </authorList>
    </citation>
    <scope>NUCLEOTIDE SEQUENCE [LARGE SCALE GENOMIC DNA]</scope>
    <source>
        <strain evidence="3">Emoy2</strain>
    </source>
</reference>
<dbReference type="EMBL" id="JH598678">
    <property type="status" value="NOT_ANNOTATED_CDS"/>
    <property type="molecule type" value="Genomic_DNA"/>
</dbReference>
<proteinExistence type="predicted"/>
<reference evidence="2" key="2">
    <citation type="submission" date="2015-06" db="UniProtKB">
        <authorList>
            <consortium name="EnsemblProtists"/>
        </authorList>
    </citation>
    <scope>IDENTIFICATION</scope>
    <source>
        <strain evidence="2">Emoy2</strain>
    </source>
</reference>
<dbReference type="EnsemblProtists" id="HpaT809182">
    <property type="protein sequence ID" value="HpaP809182"/>
    <property type="gene ID" value="HpaG809182"/>
</dbReference>
<dbReference type="Proteomes" id="UP000011713">
    <property type="component" value="Unassembled WGS sequence"/>
</dbReference>
<evidence type="ECO:0000313" key="2">
    <source>
        <dbReference type="EnsemblProtists" id="HpaP809182"/>
    </source>
</evidence>
<organism evidence="2 3">
    <name type="scientific">Hyaloperonospora arabidopsidis (strain Emoy2)</name>
    <name type="common">Downy mildew agent</name>
    <name type="synonym">Peronospora arabidopsidis</name>
    <dbReference type="NCBI Taxonomy" id="559515"/>
    <lineage>
        <taxon>Eukaryota</taxon>
        <taxon>Sar</taxon>
        <taxon>Stramenopiles</taxon>
        <taxon>Oomycota</taxon>
        <taxon>Peronosporomycetes</taxon>
        <taxon>Peronosporales</taxon>
        <taxon>Peronosporaceae</taxon>
        <taxon>Hyaloperonospora</taxon>
    </lineage>
</organism>
<dbReference type="HOGENOM" id="CLU_2175937_0_0_1"/>
<dbReference type="AlphaFoldDB" id="M4BRZ2"/>
<evidence type="ECO:0000313" key="3">
    <source>
        <dbReference type="Proteomes" id="UP000011713"/>
    </source>
</evidence>
<evidence type="ECO:0000256" key="1">
    <source>
        <dbReference type="SAM" id="MobiDB-lite"/>
    </source>
</evidence>
<name>M4BRZ2_HYAAE</name>
<dbReference type="InParanoid" id="M4BRZ2"/>